<evidence type="ECO:0000313" key="1">
    <source>
        <dbReference type="EMBL" id="ANF97382.1"/>
    </source>
</evidence>
<dbReference type="InterPro" id="IPR009910">
    <property type="entry name" value="DUF1450"/>
</dbReference>
<reference evidence="1 2" key="2">
    <citation type="journal article" date="2016" name="Int. J. Syst. Evol. Microbiol.">
        <title>Paenibacillus bovis sp. nov., isolated from raw yak (Bos grunniens) milk.</title>
        <authorList>
            <person name="Gao C."/>
            <person name="Han J."/>
            <person name="Liu Z."/>
            <person name="Xu X."/>
            <person name="Hang F."/>
            <person name="Wu Z."/>
        </authorList>
    </citation>
    <scope>NUCLEOTIDE SEQUENCE [LARGE SCALE GENOMIC DNA]</scope>
    <source>
        <strain evidence="1 2">BD3526</strain>
    </source>
</reference>
<keyword evidence="2" id="KW-1185">Reference proteome</keyword>
<organism evidence="1 2">
    <name type="scientific">Paenibacillus bovis</name>
    <dbReference type="NCBI Taxonomy" id="1616788"/>
    <lineage>
        <taxon>Bacteria</taxon>
        <taxon>Bacillati</taxon>
        <taxon>Bacillota</taxon>
        <taxon>Bacilli</taxon>
        <taxon>Bacillales</taxon>
        <taxon>Paenibacillaceae</taxon>
        <taxon>Paenibacillus</taxon>
    </lineage>
</organism>
<dbReference type="OrthoDB" id="2972571at2"/>
<dbReference type="AlphaFoldDB" id="A0A172ZJ09"/>
<sequence>METIKYCSKNDKLGTKKVYQDIGVHFPEIEQQRKGCLSECKTCRRQPFAKIGKKQLVCSDSPEQLYKQLTAMINQSAADSATQKKQKPEKSIDSAKLHYGFNPRSKNELTISLDTVSAAKLSKKLSALQRAGEPRKMKAIRFKKSASLEARVVLAIAKDDSNQLEVKKNTLILHLTAHTLQELQVLLATYIEEGKLPVVDPFIFMRTKSDQKVQMHLTQSESIQHAVTG</sequence>
<accession>A0A172ZJ09</accession>
<evidence type="ECO:0000313" key="2">
    <source>
        <dbReference type="Proteomes" id="UP000078148"/>
    </source>
</evidence>
<dbReference type="KEGG" id="pbv:AR543_16145"/>
<reference evidence="2" key="1">
    <citation type="submission" date="2015-10" db="EMBL/GenBank/DDBJ databases">
        <title>Genome of Paenibacillus bovis sp. nov.</title>
        <authorList>
            <person name="Wu Z."/>
            <person name="Gao C."/>
            <person name="Liu Z."/>
            <person name="Zheng H."/>
        </authorList>
    </citation>
    <scope>NUCLEOTIDE SEQUENCE [LARGE SCALE GENOMIC DNA]</scope>
    <source>
        <strain evidence="2">BD3526</strain>
    </source>
</reference>
<proteinExistence type="predicted"/>
<dbReference type="EMBL" id="CP013023">
    <property type="protein sequence ID" value="ANF97382.1"/>
    <property type="molecule type" value="Genomic_DNA"/>
</dbReference>
<protein>
    <submittedName>
        <fullName evidence="1">Uncharacterized protein</fullName>
    </submittedName>
</protein>
<dbReference type="STRING" id="1616788.AR543_16145"/>
<dbReference type="Pfam" id="PF07293">
    <property type="entry name" value="DUF1450"/>
    <property type="match status" value="1"/>
</dbReference>
<dbReference type="Proteomes" id="UP000078148">
    <property type="component" value="Chromosome"/>
</dbReference>
<gene>
    <name evidence="1" type="ORF">AR543_16145</name>
</gene>
<dbReference type="RefSeq" id="WP_060535494.1">
    <property type="nucleotide sequence ID" value="NZ_CP013023.1"/>
</dbReference>
<name>A0A172ZJ09_9BACL</name>